<dbReference type="SUPFAM" id="SSF55174">
    <property type="entry name" value="Alpha-L RNA-binding motif"/>
    <property type="match status" value="1"/>
</dbReference>
<evidence type="ECO:0000256" key="1">
    <source>
        <dbReference type="ARBA" id="ARBA00000073"/>
    </source>
</evidence>
<dbReference type="Proteomes" id="UP000032360">
    <property type="component" value="Unassembled WGS sequence"/>
</dbReference>
<evidence type="ECO:0000256" key="5">
    <source>
        <dbReference type="PROSITE-ProRule" id="PRU00182"/>
    </source>
</evidence>
<dbReference type="PANTHER" id="PTHR21600">
    <property type="entry name" value="MITOCHONDRIAL RNA PSEUDOURIDINE SYNTHASE"/>
    <property type="match status" value="1"/>
</dbReference>
<dbReference type="SMART" id="SM00363">
    <property type="entry name" value="S4"/>
    <property type="match status" value="1"/>
</dbReference>
<proteinExistence type="inferred from homology"/>
<evidence type="ECO:0000313" key="8">
    <source>
        <dbReference type="EMBL" id="KJF19066.1"/>
    </source>
</evidence>
<feature type="active site" evidence="4">
    <location>
        <position position="155"/>
    </location>
</feature>
<dbReference type="InterPro" id="IPR006145">
    <property type="entry name" value="PsdUridine_synth_RsuA/RluA"/>
</dbReference>
<dbReference type="EC" id="5.4.99.-" evidence="6"/>
<dbReference type="GO" id="GO:0120159">
    <property type="term" value="F:rRNA pseudouridine synthase activity"/>
    <property type="evidence" value="ECO:0007669"/>
    <property type="project" value="UniProtKB-ARBA"/>
</dbReference>
<dbReference type="OrthoDB" id="9807829at2"/>
<comment type="similarity">
    <text evidence="2 6">Belongs to the pseudouridine synthase RluA family.</text>
</comment>
<dbReference type="PROSITE" id="PS01129">
    <property type="entry name" value="PSI_RLU"/>
    <property type="match status" value="1"/>
</dbReference>
<comment type="function">
    <text evidence="6">Responsible for synthesis of pseudouridine from uracil.</text>
</comment>
<comment type="catalytic activity">
    <reaction evidence="1 6">
        <text>a uridine in RNA = a pseudouridine in RNA</text>
        <dbReference type="Rhea" id="RHEA:48348"/>
        <dbReference type="Rhea" id="RHEA-COMP:12068"/>
        <dbReference type="Rhea" id="RHEA-COMP:12069"/>
        <dbReference type="ChEBI" id="CHEBI:65314"/>
        <dbReference type="ChEBI" id="CHEBI:65315"/>
    </reaction>
</comment>
<dbReference type="InterPro" id="IPR006224">
    <property type="entry name" value="PsdUridine_synth_RluA-like_CS"/>
</dbReference>
<dbReference type="PANTHER" id="PTHR21600:SF44">
    <property type="entry name" value="RIBOSOMAL LARGE SUBUNIT PSEUDOURIDINE SYNTHASE D"/>
    <property type="match status" value="1"/>
</dbReference>
<dbReference type="Pfam" id="PF00849">
    <property type="entry name" value="PseudoU_synth_2"/>
    <property type="match status" value="1"/>
</dbReference>
<reference evidence="8 9" key="1">
    <citation type="submission" date="2015-01" db="EMBL/GenBank/DDBJ databases">
        <title>Draft genome of the acidophilic iron oxidizer Acidithrix ferrooxidans strain Py-F3.</title>
        <authorList>
            <person name="Poehlein A."/>
            <person name="Eisen S."/>
            <person name="Schloemann M."/>
            <person name="Johnson B.D."/>
            <person name="Daniel R."/>
            <person name="Muehling M."/>
        </authorList>
    </citation>
    <scope>NUCLEOTIDE SEQUENCE [LARGE SCALE GENOMIC DNA]</scope>
    <source>
        <strain evidence="8 9">Py-F3</strain>
    </source>
</reference>
<dbReference type="InterPro" id="IPR050188">
    <property type="entry name" value="RluA_PseudoU_synthase"/>
</dbReference>
<dbReference type="EMBL" id="JXYS01000001">
    <property type="protein sequence ID" value="KJF19066.1"/>
    <property type="molecule type" value="Genomic_DNA"/>
</dbReference>
<dbReference type="InterPro" id="IPR002942">
    <property type="entry name" value="S4_RNA-bd"/>
</dbReference>
<dbReference type="SUPFAM" id="SSF55120">
    <property type="entry name" value="Pseudouridine synthase"/>
    <property type="match status" value="1"/>
</dbReference>
<evidence type="ECO:0000256" key="2">
    <source>
        <dbReference type="ARBA" id="ARBA00010876"/>
    </source>
</evidence>
<keyword evidence="5" id="KW-0694">RNA-binding</keyword>
<gene>
    <name evidence="8" type="primary">rluD</name>
    <name evidence="8" type="ORF">AXFE_01030</name>
</gene>
<dbReference type="Gene3D" id="3.10.290.10">
    <property type="entry name" value="RNA-binding S4 domain"/>
    <property type="match status" value="1"/>
</dbReference>
<evidence type="ECO:0000256" key="3">
    <source>
        <dbReference type="ARBA" id="ARBA00023235"/>
    </source>
</evidence>
<comment type="caution">
    <text evidence="8">The sequence shown here is derived from an EMBL/GenBank/DDBJ whole genome shotgun (WGS) entry which is preliminary data.</text>
</comment>
<keyword evidence="9" id="KW-1185">Reference proteome</keyword>
<keyword evidence="3 6" id="KW-0413">Isomerase</keyword>
<evidence type="ECO:0000256" key="6">
    <source>
        <dbReference type="RuleBase" id="RU362028"/>
    </source>
</evidence>
<dbReference type="GO" id="GO:0000455">
    <property type="term" value="P:enzyme-directed rRNA pseudouridine synthesis"/>
    <property type="evidence" value="ECO:0007669"/>
    <property type="project" value="TreeGrafter"/>
</dbReference>
<dbReference type="NCBIfam" id="TIGR00005">
    <property type="entry name" value="rluA_subfam"/>
    <property type="match status" value="1"/>
</dbReference>
<feature type="domain" description="RNA-binding S4" evidence="7">
    <location>
        <begin position="28"/>
        <end position="88"/>
    </location>
</feature>
<dbReference type="InterPro" id="IPR006225">
    <property type="entry name" value="PsdUridine_synth_RluC/D"/>
</dbReference>
<dbReference type="Gene3D" id="3.30.2350.10">
    <property type="entry name" value="Pseudouridine synthase"/>
    <property type="match status" value="1"/>
</dbReference>
<dbReference type="InterPro" id="IPR036986">
    <property type="entry name" value="S4_RNA-bd_sf"/>
</dbReference>
<dbReference type="STRING" id="1280514.AXFE_01030"/>
<name>A0A0D8HPL5_9ACTN</name>
<evidence type="ECO:0000313" key="9">
    <source>
        <dbReference type="Proteomes" id="UP000032360"/>
    </source>
</evidence>
<sequence length="330" mass="35610">MSNVIRIDEPSDDDTLVSYDVPESCVGLRLDRALSTLTGCSRALAGSTIDNGQVGIDGKLATSRSTKLSSANVITFPATLLEGVEDIPIEADGSVDFDVIYADEDIIVIDKPANLVVHPGVGNPSGTLASGLLFRYPEIVGIGSPLRPGIVHRLDRPTTGLMVVARSALAYDLLVGQLSNHSVERRYLALVHGVILPPSALLEGPIGKSTRGFGIMSVSAQGKWARTHYSRLAILSLGDEIYSLVDCSLETGRTHQIRVHLSSHGFPIVGDVVYGSKYDFGPRVFLHAYELSFLHPRTNEEVRFSAPAPLDLQELISQMTIVEGTIDYFN</sequence>
<dbReference type="CDD" id="cd02869">
    <property type="entry name" value="PseudoU_synth_RluA_like"/>
    <property type="match status" value="1"/>
</dbReference>
<evidence type="ECO:0000259" key="7">
    <source>
        <dbReference type="SMART" id="SM00363"/>
    </source>
</evidence>
<accession>A0A0D8HPL5</accession>
<organism evidence="8 9">
    <name type="scientific">Acidithrix ferrooxidans</name>
    <dbReference type="NCBI Taxonomy" id="1280514"/>
    <lineage>
        <taxon>Bacteria</taxon>
        <taxon>Bacillati</taxon>
        <taxon>Actinomycetota</taxon>
        <taxon>Acidimicrobiia</taxon>
        <taxon>Acidimicrobiales</taxon>
        <taxon>Acidimicrobiaceae</taxon>
        <taxon>Acidithrix</taxon>
    </lineage>
</organism>
<dbReference type="AlphaFoldDB" id="A0A0D8HPL5"/>
<dbReference type="InterPro" id="IPR020103">
    <property type="entry name" value="PsdUridine_synth_cat_dom_sf"/>
</dbReference>
<dbReference type="GO" id="GO:0003723">
    <property type="term" value="F:RNA binding"/>
    <property type="evidence" value="ECO:0007669"/>
    <property type="project" value="UniProtKB-KW"/>
</dbReference>
<dbReference type="PROSITE" id="PS50889">
    <property type="entry name" value="S4"/>
    <property type="match status" value="1"/>
</dbReference>
<protein>
    <recommendedName>
        <fullName evidence="6">Pseudouridine synthase</fullName>
        <ecNumber evidence="6">5.4.99.-</ecNumber>
    </recommendedName>
</protein>
<dbReference type="PATRIC" id="fig|1280514.3.peg.146"/>
<evidence type="ECO:0000256" key="4">
    <source>
        <dbReference type="PIRSR" id="PIRSR606225-1"/>
    </source>
</evidence>
<dbReference type="CDD" id="cd00165">
    <property type="entry name" value="S4"/>
    <property type="match status" value="1"/>
</dbReference>